<dbReference type="GO" id="GO:0005737">
    <property type="term" value="C:cytoplasm"/>
    <property type="evidence" value="ECO:0007669"/>
    <property type="project" value="UniProtKB-SubCell"/>
</dbReference>
<dbReference type="GO" id="GO:0005839">
    <property type="term" value="C:proteasome core complex"/>
    <property type="evidence" value="ECO:0007669"/>
    <property type="project" value="InterPro"/>
</dbReference>
<dbReference type="PROSITE" id="PS00854">
    <property type="entry name" value="PROTEASOME_BETA_1"/>
    <property type="match status" value="1"/>
</dbReference>
<protein>
    <recommendedName>
        <fullName evidence="8">Proteasome subunit beta</fullName>
    </recommendedName>
</protein>
<accession>A0A482XIJ2</accession>
<evidence type="ECO:0000256" key="7">
    <source>
        <dbReference type="ARBA" id="ARBA00049625"/>
    </source>
</evidence>
<comment type="function">
    <text evidence="5">Non-catalytic component of the proteasome, a multicatalytic proteinase complex which is characterized by its ability to cleave peptides with Arg, Phe, Tyr, Leu, and Glu adjacent to the leaving group at neutral or slightly basic pH. The proteasome has an ATP-dependent proteolytic activity.</text>
</comment>
<keyword evidence="2 8" id="KW-0963">Cytoplasm</keyword>
<evidence type="ECO:0000256" key="6">
    <source>
        <dbReference type="ARBA" id="ARBA00026071"/>
    </source>
</evidence>
<dbReference type="InterPro" id="IPR016050">
    <property type="entry name" value="Proteasome_bsu_CS"/>
</dbReference>
<dbReference type="FunCoup" id="A0A482XIJ2">
    <property type="interactions" value="1410"/>
</dbReference>
<comment type="subunit">
    <text evidence="1">The 26S proteasome consists of a 20S proteasome core and two 19S regulatory subunits. The 20S proteasome core is a barrel-shaped complex made of 28 subunits that are arranged in four stacked rings. The two outer rings are each formed by seven alpha subunits, and the two inner rings are formed by seven beta subunits. The proteolytic activity is exerted by three beta-subunits PSMB5, PSMB6 and PSMB7.</text>
</comment>
<comment type="similarity">
    <text evidence="8">Belongs to the peptidase T1B family.</text>
</comment>
<keyword evidence="10" id="KW-1185">Reference proteome</keyword>
<dbReference type="OrthoDB" id="268428at2759"/>
<dbReference type="InterPro" id="IPR023333">
    <property type="entry name" value="Proteasome_suB-type"/>
</dbReference>
<dbReference type="InterPro" id="IPR001353">
    <property type="entry name" value="Proteasome_sua/b"/>
</dbReference>
<organism evidence="9 10">
    <name type="scientific">Laodelphax striatellus</name>
    <name type="common">Small brown planthopper</name>
    <name type="synonym">Delphax striatella</name>
    <dbReference type="NCBI Taxonomy" id="195883"/>
    <lineage>
        <taxon>Eukaryota</taxon>
        <taxon>Metazoa</taxon>
        <taxon>Ecdysozoa</taxon>
        <taxon>Arthropoda</taxon>
        <taxon>Hexapoda</taxon>
        <taxon>Insecta</taxon>
        <taxon>Pterygota</taxon>
        <taxon>Neoptera</taxon>
        <taxon>Paraneoptera</taxon>
        <taxon>Hemiptera</taxon>
        <taxon>Auchenorrhyncha</taxon>
        <taxon>Fulgoroidea</taxon>
        <taxon>Delphacidae</taxon>
        <taxon>Criomorphinae</taxon>
        <taxon>Laodelphax</taxon>
    </lineage>
</organism>
<proteinExistence type="inferred from homology"/>
<sequence>METLLGIRCNDFVMLASDMSCGESIFVVKQDEKKIFQLSDKIAMGIVGEHGDTVQFAEYISKNIQLYKMKNGYPLSPRAAANFTTKNLADSLRSSSPYQVNMLIGGYDKVEGAQLFYVDYLASFAEVPFSVHGYGGMVTLGLMDRYYKKDMSEEECYEVMKKCVREIHKRLILNLPNFQVEVINKDGVKSLPAITVQNVGTN</sequence>
<comment type="function">
    <text evidence="8">Component of the proteasome, a multicatalytic proteinase complex which is characterized by its ability to cleave peptides with Arg, Phe, Tyr, Leu, and Glu adjacent to the leaving group at neutral or slightly basic pH. The proteasome has an ATP-dependent proteolytic activity.</text>
</comment>
<evidence type="ECO:0000256" key="5">
    <source>
        <dbReference type="ARBA" id="ARBA00024953"/>
    </source>
</evidence>
<dbReference type="InterPro" id="IPR035206">
    <property type="entry name" value="Proteasome_beta2"/>
</dbReference>
<dbReference type="STRING" id="195883.A0A482XIJ2"/>
<comment type="function">
    <text evidence="7">Non-catalytic component of the 20S core proteasome complex involved in the proteolytic degradation of most intracellular proteins. This complex plays numerous essential roles within the cell by associating with different regulatory particles. Associated with two 19S regulatory particles, forms the 26S proteasome and thus participates in the ATP-dependent degradation of ubiquitinated proteins. The 26S proteasome plays a key role in the maintenance of protein homeostasis by removing misfolded or damaged proteins that could impair cellular functions, and by removing proteins whose functions are no longer required. Associated with the PA200 or PA28, the 20S proteasome mediates ubiquitin-independent protein degradation. This type of proteolysis is required in several pathways including spermatogenesis (20S-PA200 complex) or generation of a subset of MHC class I-presented antigenic peptides (20S-PA28 complex).</text>
</comment>
<comment type="subunit">
    <text evidence="6">The 26S proteasome consists of a 20S proteasome core and two 19S regulatory subunits. The 20S proteasome core is composed of 28 subunits that are arranged in four stacked rings, resulting in a barrel-shaped structure. The two end rings are each formed by seven alpha subunits, and the two central rings are each formed by seven beta subunits. The catalytic chamber with the active sites is on the inside of the barrel.</text>
</comment>
<dbReference type="Gene3D" id="3.60.20.10">
    <property type="entry name" value="Glutamine Phosphoribosylpyrophosphate, subunit 1, domain 1"/>
    <property type="match status" value="1"/>
</dbReference>
<dbReference type="Pfam" id="PF00227">
    <property type="entry name" value="Proteasome"/>
    <property type="match status" value="1"/>
</dbReference>
<evidence type="ECO:0000256" key="2">
    <source>
        <dbReference type="ARBA" id="ARBA00022490"/>
    </source>
</evidence>
<dbReference type="GO" id="GO:0010498">
    <property type="term" value="P:proteasomal protein catabolic process"/>
    <property type="evidence" value="ECO:0007669"/>
    <property type="project" value="InterPro"/>
</dbReference>
<reference evidence="9 10" key="1">
    <citation type="journal article" date="2017" name="Gigascience">
        <title>Genome sequence of the small brown planthopper, Laodelphax striatellus.</title>
        <authorList>
            <person name="Zhu J."/>
            <person name="Jiang F."/>
            <person name="Wang X."/>
            <person name="Yang P."/>
            <person name="Bao Y."/>
            <person name="Zhao W."/>
            <person name="Wang W."/>
            <person name="Lu H."/>
            <person name="Wang Q."/>
            <person name="Cui N."/>
            <person name="Li J."/>
            <person name="Chen X."/>
            <person name="Luo L."/>
            <person name="Yu J."/>
            <person name="Kang L."/>
            <person name="Cui F."/>
        </authorList>
    </citation>
    <scope>NUCLEOTIDE SEQUENCE [LARGE SCALE GENOMIC DNA]</scope>
    <source>
        <strain evidence="9">Lst14</strain>
    </source>
</reference>
<dbReference type="SMR" id="A0A482XIJ2"/>
<comment type="subcellular location">
    <subcellularLocation>
        <location evidence="8">Cytoplasm</location>
    </subcellularLocation>
    <subcellularLocation>
        <location evidence="8">Nucleus</location>
    </subcellularLocation>
</comment>
<name>A0A482XIJ2_LAOST</name>
<dbReference type="PANTHER" id="PTHR32194:SF2">
    <property type="entry name" value="PROTEASOME SUBUNIT BETA TYPE-1"/>
    <property type="match status" value="1"/>
</dbReference>
<dbReference type="PROSITE" id="PS51476">
    <property type="entry name" value="PROTEASOME_BETA_2"/>
    <property type="match status" value="1"/>
</dbReference>
<evidence type="ECO:0000313" key="10">
    <source>
        <dbReference type="Proteomes" id="UP000291343"/>
    </source>
</evidence>
<dbReference type="EMBL" id="QKKF02008541">
    <property type="protein sequence ID" value="RZF45643.1"/>
    <property type="molecule type" value="Genomic_DNA"/>
</dbReference>
<dbReference type="AlphaFoldDB" id="A0A482XIJ2"/>
<dbReference type="InParanoid" id="A0A482XIJ2"/>
<evidence type="ECO:0000256" key="8">
    <source>
        <dbReference type="RuleBase" id="RU004203"/>
    </source>
</evidence>
<dbReference type="PANTHER" id="PTHR32194">
    <property type="entry name" value="METALLOPROTEASE TLDD"/>
    <property type="match status" value="1"/>
</dbReference>
<comment type="caution">
    <text evidence="9">The sequence shown here is derived from an EMBL/GenBank/DDBJ whole genome shotgun (WGS) entry which is preliminary data.</text>
</comment>
<keyword evidence="4 8" id="KW-0539">Nucleus</keyword>
<dbReference type="GO" id="GO:0005634">
    <property type="term" value="C:nucleus"/>
    <property type="evidence" value="ECO:0007669"/>
    <property type="project" value="UniProtKB-SubCell"/>
</dbReference>
<dbReference type="Proteomes" id="UP000291343">
    <property type="component" value="Unassembled WGS sequence"/>
</dbReference>
<dbReference type="InterPro" id="IPR029055">
    <property type="entry name" value="Ntn_hydrolases_N"/>
</dbReference>
<keyword evidence="3 8" id="KW-0647">Proteasome</keyword>
<evidence type="ECO:0000256" key="1">
    <source>
        <dbReference type="ARBA" id="ARBA00011656"/>
    </source>
</evidence>
<evidence type="ECO:0000313" key="9">
    <source>
        <dbReference type="EMBL" id="RZF45643.1"/>
    </source>
</evidence>
<dbReference type="SUPFAM" id="SSF56235">
    <property type="entry name" value="N-terminal nucleophile aminohydrolases (Ntn hydrolases)"/>
    <property type="match status" value="1"/>
</dbReference>
<evidence type="ECO:0000256" key="4">
    <source>
        <dbReference type="ARBA" id="ARBA00023242"/>
    </source>
</evidence>
<dbReference type="FunFam" id="3.60.20.10:FF:000008">
    <property type="entry name" value="Proteasome subunit beta type-4"/>
    <property type="match status" value="1"/>
</dbReference>
<comment type="subunit">
    <text evidence="8">Component of the proteasome complex.</text>
</comment>
<dbReference type="CDD" id="cd03758">
    <property type="entry name" value="proteasome_beta_type_2"/>
    <property type="match status" value="1"/>
</dbReference>
<gene>
    <name evidence="9" type="ORF">LSTR_LSTR010594</name>
</gene>
<evidence type="ECO:0000256" key="3">
    <source>
        <dbReference type="ARBA" id="ARBA00022942"/>
    </source>
</evidence>